<dbReference type="Proteomes" id="UP000799424">
    <property type="component" value="Unassembled WGS sequence"/>
</dbReference>
<feature type="compositionally biased region" description="Basic residues" evidence="1">
    <location>
        <begin position="116"/>
        <end position="127"/>
    </location>
</feature>
<keyword evidence="3" id="KW-1185">Reference proteome</keyword>
<evidence type="ECO:0000256" key="1">
    <source>
        <dbReference type="SAM" id="MobiDB-lite"/>
    </source>
</evidence>
<accession>A0A6A7A009</accession>
<organism evidence="2 3">
    <name type="scientific">Ophiobolus disseminans</name>
    <dbReference type="NCBI Taxonomy" id="1469910"/>
    <lineage>
        <taxon>Eukaryota</taxon>
        <taxon>Fungi</taxon>
        <taxon>Dikarya</taxon>
        <taxon>Ascomycota</taxon>
        <taxon>Pezizomycotina</taxon>
        <taxon>Dothideomycetes</taxon>
        <taxon>Pleosporomycetidae</taxon>
        <taxon>Pleosporales</taxon>
        <taxon>Pleosporineae</taxon>
        <taxon>Phaeosphaeriaceae</taxon>
        <taxon>Ophiobolus</taxon>
    </lineage>
</organism>
<dbReference type="EMBL" id="MU006226">
    <property type="protein sequence ID" value="KAF2826426.1"/>
    <property type="molecule type" value="Genomic_DNA"/>
</dbReference>
<sequence>MPDHLDLGPAIPESPAYEAPTPRELLHVQDIYDAYVASYNDDITPQSVRMEIAQALALALLSHYYPESEGYVLQPSSLGPMAEHGMNFILKAPDGSDPDYMAPEPAPLPPVPVRKDPKKGKKFRPKPPSKARIAALMKVQAEEEYKRQFNSYWPFTVGLTWHQIEPEDISGYVVLKKYTTSNNGIEKVEYRLHTCLAIVLAPPDLLPQIAGTNDVQRGDILTDALSRSQQIRHGHGILLFGMWLELYDFDNGAGTTITGDVEAKYQEGTVSYEEPRVTMSQSADGQRLALDMRNAGLSVVDEVCRMVVQNEVVPTKEHSAEVGEIGMSGGYGGGS</sequence>
<evidence type="ECO:0000313" key="3">
    <source>
        <dbReference type="Proteomes" id="UP000799424"/>
    </source>
</evidence>
<dbReference type="OrthoDB" id="3797007at2759"/>
<protein>
    <submittedName>
        <fullName evidence="2">Uncharacterized protein</fullName>
    </submittedName>
</protein>
<feature type="region of interest" description="Disordered" evidence="1">
    <location>
        <begin position="99"/>
        <end position="127"/>
    </location>
</feature>
<reference evidence="2" key="1">
    <citation type="journal article" date="2020" name="Stud. Mycol.">
        <title>101 Dothideomycetes genomes: a test case for predicting lifestyles and emergence of pathogens.</title>
        <authorList>
            <person name="Haridas S."/>
            <person name="Albert R."/>
            <person name="Binder M."/>
            <person name="Bloem J."/>
            <person name="Labutti K."/>
            <person name="Salamov A."/>
            <person name="Andreopoulos B."/>
            <person name="Baker S."/>
            <person name="Barry K."/>
            <person name="Bills G."/>
            <person name="Bluhm B."/>
            <person name="Cannon C."/>
            <person name="Castanera R."/>
            <person name="Culley D."/>
            <person name="Daum C."/>
            <person name="Ezra D."/>
            <person name="Gonzalez J."/>
            <person name="Henrissat B."/>
            <person name="Kuo A."/>
            <person name="Liang C."/>
            <person name="Lipzen A."/>
            <person name="Lutzoni F."/>
            <person name="Magnuson J."/>
            <person name="Mondo S."/>
            <person name="Nolan M."/>
            <person name="Ohm R."/>
            <person name="Pangilinan J."/>
            <person name="Park H.-J."/>
            <person name="Ramirez L."/>
            <person name="Alfaro M."/>
            <person name="Sun H."/>
            <person name="Tritt A."/>
            <person name="Yoshinaga Y."/>
            <person name="Zwiers L.-H."/>
            <person name="Turgeon B."/>
            <person name="Goodwin S."/>
            <person name="Spatafora J."/>
            <person name="Crous P."/>
            <person name="Grigoriev I."/>
        </authorList>
    </citation>
    <scope>NUCLEOTIDE SEQUENCE</scope>
    <source>
        <strain evidence="2">CBS 113818</strain>
    </source>
</reference>
<name>A0A6A7A009_9PLEO</name>
<proteinExistence type="predicted"/>
<dbReference type="AlphaFoldDB" id="A0A6A7A009"/>
<gene>
    <name evidence="2" type="ORF">CC86DRAFT_293013</name>
</gene>
<evidence type="ECO:0000313" key="2">
    <source>
        <dbReference type="EMBL" id="KAF2826426.1"/>
    </source>
</evidence>